<dbReference type="Proteomes" id="UP000774326">
    <property type="component" value="Unassembled WGS sequence"/>
</dbReference>
<keyword evidence="2" id="KW-1185">Reference proteome</keyword>
<organism evidence="1 2">
    <name type="scientific">Wickerhamomyces pijperi</name>
    <name type="common">Yeast</name>
    <name type="synonym">Pichia pijperi</name>
    <dbReference type="NCBI Taxonomy" id="599730"/>
    <lineage>
        <taxon>Eukaryota</taxon>
        <taxon>Fungi</taxon>
        <taxon>Dikarya</taxon>
        <taxon>Ascomycota</taxon>
        <taxon>Saccharomycotina</taxon>
        <taxon>Saccharomycetes</taxon>
        <taxon>Phaffomycetales</taxon>
        <taxon>Wickerhamomycetaceae</taxon>
        <taxon>Wickerhamomyces</taxon>
    </lineage>
</organism>
<dbReference type="EMBL" id="JAEUBG010005807">
    <property type="protein sequence ID" value="KAH3672378.1"/>
    <property type="molecule type" value="Genomic_DNA"/>
</dbReference>
<protein>
    <submittedName>
        <fullName evidence="1">Uncharacterized protein</fullName>
    </submittedName>
</protein>
<evidence type="ECO:0000313" key="2">
    <source>
        <dbReference type="Proteomes" id="UP000774326"/>
    </source>
</evidence>
<comment type="caution">
    <text evidence="1">The sequence shown here is derived from an EMBL/GenBank/DDBJ whole genome shotgun (WGS) entry which is preliminary data.</text>
</comment>
<sequence>MVGRISVRYWISCCNVCGSEAAASGERPGSASIRTPSNSNIDARVFVVVVLVAESTPMGVTVVYLNPMVCE</sequence>
<evidence type="ECO:0000313" key="1">
    <source>
        <dbReference type="EMBL" id="KAH3672378.1"/>
    </source>
</evidence>
<accession>A0A9P8TAF5</accession>
<proteinExistence type="predicted"/>
<reference evidence="1" key="2">
    <citation type="submission" date="2021-01" db="EMBL/GenBank/DDBJ databases">
        <authorList>
            <person name="Schikora-Tamarit M.A."/>
        </authorList>
    </citation>
    <scope>NUCLEOTIDE SEQUENCE</scope>
    <source>
        <strain evidence="1">CBS2887</strain>
    </source>
</reference>
<name>A0A9P8TAF5_WICPI</name>
<gene>
    <name evidence="1" type="ORF">WICPIJ_010063</name>
</gene>
<dbReference type="AlphaFoldDB" id="A0A9P8TAF5"/>
<reference evidence="1" key="1">
    <citation type="journal article" date="2021" name="Open Biol.">
        <title>Shared evolutionary footprints suggest mitochondrial oxidative damage underlies multiple complex I losses in fungi.</title>
        <authorList>
            <person name="Schikora-Tamarit M.A."/>
            <person name="Marcet-Houben M."/>
            <person name="Nosek J."/>
            <person name="Gabaldon T."/>
        </authorList>
    </citation>
    <scope>NUCLEOTIDE SEQUENCE</scope>
    <source>
        <strain evidence="1">CBS2887</strain>
    </source>
</reference>